<keyword evidence="1" id="KW-0812">Transmembrane</keyword>
<evidence type="ECO:0000313" key="3">
    <source>
        <dbReference type="Proteomes" id="UP000184268"/>
    </source>
</evidence>
<feature type="transmembrane region" description="Helical" evidence="1">
    <location>
        <begin position="20"/>
        <end position="43"/>
    </location>
</feature>
<protein>
    <submittedName>
        <fullName evidence="2">Uncharacterized protein</fullName>
    </submittedName>
</protein>
<organism evidence="2 3">
    <name type="scientific">Ferrimonas marina</name>
    <dbReference type="NCBI Taxonomy" id="299255"/>
    <lineage>
        <taxon>Bacteria</taxon>
        <taxon>Pseudomonadati</taxon>
        <taxon>Pseudomonadota</taxon>
        <taxon>Gammaproteobacteria</taxon>
        <taxon>Alteromonadales</taxon>
        <taxon>Ferrimonadaceae</taxon>
        <taxon>Ferrimonas</taxon>
    </lineage>
</organism>
<evidence type="ECO:0000313" key="2">
    <source>
        <dbReference type="EMBL" id="SHG82071.1"/>
    </source>
</evidence>
<name>A0A1M5MXR7_9GAMM</name>
<proteinExistence type="predicted"/>
<sequence length="44" mass="4812">MSDRLKRWWLGLPAHERSPLKVLAAILAGIALMVLGVELGMALN</sequence>
<keyword evidence="1" id="KW-1133">Transmembrane helix</keyword>
<dbReference type="AlphaFoldDB" id="A0A1M5MXR7"/>
<keyword evidence="1" id="KW-0472">Membrane</keyword>
<reference evidence="2 3" key="1">
    <citation type="submission" date="2016-11" db="EMBL/GenBank/DDBJ databases">
        <authorList>
            <person name="Jaros S."/>
            <person name="Januszkiewicz K."/>
            <person name="Wedrychowicz H."/>
        </authorList>
    </citation>
    <scope>NUCLEOTIDE SEQUENCE [LARGE SCALE GENOMIC DNA]</scope>
    <source>
        <strain evidence="2 3">DSM 16917</strain>
    </source>
</reference>
<accession>A0A1M5MXR7</accession>
<gene>
    <name evidence="2" type="ORF">SAMN02745129_0823</name>
</gene>
<dbReference type="Proteomes" id="UP000184268">
    <property type="component" value="Unassembled WGS sequence"/>
</dbReference>
<evidence type="ECO:0000256" key="1">
    <source>
        <dbReference type="SAM" id="Phobius"/>
    </source>
</evidence>
<dbReference type="RefSeq" id="WP_268762503.1">
    <property type="nucleotide sequence ID" value="NZ_FQXG01000001.1"/>
</dbReference>
<keyword evidence="3" id="KW-1185">Reference proteome</keyword>
<dbReference type="EMBL" id="FQXG01000001">
    <property type="protein sequence ID" value="SHG82071.1"/>
    <property type="molecule type" value="Genomic_DNA"/>
</dbReference>